<organism evidence="1 2">
    <name type="scientific">Irpex rosettiformis</name>
    <dbReference type="NCBI Taxonomy" id="378272"/>
    <lineage>
        <taxon>Eukaryota</taxon>
        <taxon>Fungi</taxon>
        <taxon>Dikarya</taxon>
        <taxon>Basidiomycota</taxon>
        <taxon>Agaricomycotina</taxon>
        <taxon>Agaricomycetes</taxon>
        <taxon>Polyporales</taxon>
        <taxon>Irpicaceae</taxon>
        <taxon>Irpex</taxon>
    </lineage>
</organism>
<dbReference type="EMBL" id="MU274911">
    <property type="protein sequence ID" value="KAI0089146.1"/>
    <property type="molecule type" value="Genomic_DNA"/>
</dbReference>
<protein>
    <submittedName>
        <fullName evidence="1">Uncharacterized protein</fullName>
    </submittedName>
</protein>
<proteinExistence type="predicted"/>
<comment type="caution">
    <text evidence="1">The sequence shown here is derived from an EMBL/GenBank/DDBJ whole genome shotgun (WGS) entry which is preliminary data.</text>
</comment>
<sequence>MLITFCHLLDLSSLSSPVITMSANSRTWSALTIAGITVAGGVLAYAVYFDYKRRNDTEFRKKLRKEKKRVQKAAAAAKPSLNITTEELRAAIAKIRSEEIPDIGPEREAYFMQNVGIGEQLCAQGLASALPAAMSFFRALRVYPSPVELIMIYQKTVPDEIFKLIVEMTNLDAQALASGYYNFFPAKSFNVSVQDQGNKKILVAEKDFDAGDVIYTEEPVVAALDPDLQEAGTNCTHCFRLIHQADAVSSDNDPLHAVYCSAECQAKSKLQSHHCLFLPEPLLPPELDQGQSLNTEARSKGQQAFADYLKETKKTHPMLVARFAARQIATEIGKLTEQVTKQDTSSILDLPNYVEKGGPEYALGDHFERLRYVDAPVPEEETKVIQGVFSNSLPGLDQFLTDERHGIMLSKVAYNAIGVTFSGGRDNRPVFQERPEDQERTRTPYGTNRQVGSGVYIVSAYLGHSCDPSTKPAFKNGTTTLHLVATRPIKKGDELTMSYVDVTQHENETPEEARRRRRFELARGWRFKCECAKCTTEGASAPEGAVEEDLGVEKDESRLEASVERFSSGQVPEQTSASPSAPESETD</sequence>
<dbReference type="Proteomes" id="UP001055072">
    <property type="component" value="Unassembled WGS sequence"/>
</dbReference>
<accession>A0ACB8U4L2</accession>
<keyword evidence="2" id="KW-1185">Reference proteome</keyword>
<evidence type="ECO:0000313" key="1">
    <source>
        <dbReference type="EMBL" id="KAI0089146.1"/>
    </source>
</evidence>
<gene>
    <name evidence="1" type="ORF">BDY19DRAFT_944404</name>
</gene>
<name>A0ACB8U4L2_9APHY</name>
<evidence type="ECO:0000313" key="2">
    <source>
        <dbReference type="Proteomes" id="UP001055072"/>
    </source>
</evidence>
<reference evidence="1" key="1">
    <citation type="journal article" date="2021" name="Environ. Microbiol.">
        <title>Gene family expansions and transcriptome signatures uncover fungal adaptations to wood decay.</title>
        <authorList>
            <person name="Hage H."/>
            <person name="Miyauchi S."/>
            <person name="Viragh M."/>
            <person name="Drula E."/>
            <person name="Min B."/>
            <person name="Chaduli D."/>
            <person name="Navarro D."/>
            <person name="Favel A."/>
            <person name="Norest M."/>
            <person name="Lesage-Meessen L."/>
            <person name="Balint B."/>
            <person name="Merenyi Z."/>
            <person name="de Eugenio L."/>
            <person name="Morin E."/>
            <person name="Martinez A.T."/>
            <person name="Baldrian P."/>
            <person name="Stursova M."/>
            <person name="Martinez M.J."/>
            <person name="Novotny C."/>
            <person name="Magnuson J.K."/>
            <person name="Spatafora J.W."/>
            <person name="Maurice S."/>
            <person name="Pangilinan J."/>
            <person name="Andreopoulos W."/>
            <person name="LaButti K."/>
            <person name="Hundley H."/>
            <person name="Na H."/>
            <person name="Kuo A."/>
            <person name="Barry K."/>
            <person name="Lipzen A."/>
            <person name="Henrissat B."/>
            <person name="Riley R."/>
            <person name="Ahrendt S."/>
            <person name="Nagy L.G."/>
            <person name="Grigoriev I.V."/>
            <person name="Martin F."/>
            <person name="Rosso M.N."/>
        </authorList>
    </citation>
    <scope>NUCLEOTIDE SEQUENCE</scope>
    <source>
        <strain evidence="1">CBS 384.51</strain>
    </source>
</reference>